<organism evidence="2 3">
    <name type="scientific">Halarchaeum salinum</name>
    <dbReference type="NCBI Taxonomy" id="489912"/>
    <lineage>
        <taxon>Archaea</taxon>
        <taxon>Methanobacteriati</taxon>
        <taxon>Methanobacteriota</taxon>
        <taxon>Stenosarchaea group</taxon>
        <taxon>Halobacteria</taxon>
        <taxon>Halobacteriales</taxon>
        <taxon>Halobacteriaceae</taxon>
    </lineage>
</organism>
<accession>A0AAV3S7K0</accession>
<feature type="compositionally biased region" description="Polar residues" evidence="1">
    <location>
        <begin position="70"/>
        <end position="80"/>
    </location>
</feature>
<name>A0AAV3S7K0_9EURY</name>
<dbReference type="Proteomes" id="UP001500837">
    <property type="component" value="Unassembled WGS sequence"/>
</dbReference>
<protein>
    <recommendedName>
        <fullName evidence="4">Cyclic nucleotide-binding domain-containing protein</fullName>
    </recommendedName>
</protein>
<keyword evidence="3" id="KW-1185">Reference proteome</keyword>
<reference evidence="2 3" key="1">
    <citation type="journal article" date="2019" name="Int. J. Syst. Evol. Microbiol.">
        <title>The Global Catalogue of Microorganisms (GCM) 10K type strain sequencing project: providing services to taxonomists for standard genome sequencing and annotation.</title>
        <authorList>
            <consortium name="The Broad Institute Genomics Platform"/>
            <consortium name="The Broad Institute Genome Sequencing Center for Infectious Disease"/>
            <person name="Wu L."/>
            <person name="Ma J."/>
        </authorList>
    </citation>
    <scope>NUCLEOTIDE SEQUENCE [LARGE SCALE GENOMIC DNA]</scope>
    <source>
        <strain evidence="2 3">JCM 16330</strain>
    </source>
</reference>
<evidence type="ECO:0000256" key="1">
    <source>
        <dbReference type="SAM" id="MobiDB-lite"/>
    </source>
</evidence>
<comment type="caution">
    <text evidence="2">The sequence shown here is derived from an EMBL/GenBank/DDBJ whole genome shotgun (WGS) entry which is preliminary data.</text>
</comment>
<feature type="region of interest" description="Disordered" evidence="1">
    <location>
        <begin position="51"/>
        <end position="96"/>
    </location>
</feature>
<gene>
    <name evidence="2" type="ORF">GCM10009066_18030</name>
</gene>
<dbReference type="AlphaFoldDB" id="A0AAV3S7K0"/>
<proteinExistence type="predicted"/>
<evidence type="ECO:0000313" key="2">
    <source>
        <dbReference type="EMBL" id="GAA0304518.1"/>
    </source>
</evidence>
<evidence type="ECO:0008006" key="4">
    <source>
        <dbReference type="Google" id="ProtNLM"/>
    </source>
</evidence>
<dbReference type="EMBL" id="BAAABL010000054">
    <property type="protein sequence ID" value="GAA0304518.1"/>
    <property type="molecule type" value="Genomic_DNA"/>
</dbReference>
<evidence type="ECO:0000313" key="3">
    <source>
        <dbReference type="Proteomes" id="UP001500837"/>
    </source>
</evidence>
<sequence>MLTTPPTVFKRGSKRRRRFVITKGAARLSNDDKKRAPSIVAECPVGRCGTLRTTREGTSPVESGIPVHSGINSDTETGSPVLNKRGAGSPERGRAG</sequence>